<keyword evidence="5 6" id="KW-0472">Membrane</keyword>
<evidence type="ECO:0000313" key="8">
    <source>
        <dbReference type="EMBL" id="QTA37294.1"/>
    </source>
</evidence>
<keyword evidence="3 6" id="KW-0812">Transmembrane</keyword>
<feature type="transmembrane region" description="Helical" evidence="6">
    <location>
        <begin position="276"/>
        <end position="294"/>
    </location>
</feature>
<evidence type="ECO:0000256" key="4">
    <source>
        <dbReference type="ARBA" id="ARBA00022989"/>
    </source>
</evidence>
<dbReference type="InterPro" id="IPR036259">
    <property type="entry name" value="MFS_trans_sf"/>
</dbReference>
<name>A0ABX7S4D5_9BACT</name>
<feature type="transmembrane region" description="Helical" evidence="6">
    <location>
        <begin position="213"/>
        <end position="233"/>
    </location>
</feature>
<evidence type="ECO:0000259" key="7">
    <source>
        <dbReference type="PROSITE" id="PS50850"/>
    </source>
</evidence>
<evidence type="ECO:0000256" key="2">
    <source>
        <dbReference type="ARBA" id="ARBA00022475"/>
    </source>
</evidence>
<protein>
    <submittedName>
        <fullName evidence="8">MFS transporter</fullName>
    </submittedName>
</protein>
<dbReference type="SUPFAM" id="SSF103473">
    <property type="entry name" value="MFS general substrate transporter"/>
    <property type="match status" value="1"/>
</dbReference>
<feature type="transmembrane region" description="Helical" evidence="6">
    <location>
        <begin position="335"/>
        <end position="356"/>
    </location>
</feature>
<feature type="domain" description="Major facilitator superfamily (MFS) profile" evidence="7">
    <location>
        <begin position="210"/>
        <end position="387"/>
    </location>
</feature>
<evidence type="ECO:0000256" key="1">
    <source>
        <dbReference type="ARBA" id="ARBA00004651"/>
    </source>
</evidence>
<evidence type="ECO:0000256" key="6">
    <source>
        <dbReference type="SAM" id="Phobius"/>
    </source>
</evidence>
<dbReference type="PROSITE" id="PS50850">
    <property type="entry name" value="MFS"/>
    <property type="match status" value="1"/>
</dbReference>
<accession>A0ABX7S4D5</accession>
<feature type="transmembrane region" description="Helical" evidence="6">
    <location>
        <begin position="9"/>
        <end position="27"/>
    </location>
</feature>
<feature type="transmembrane region" description="Helical" evidence="6">
    <location>
        <begin position="159"/>
        <end position="177"/>
    </location>
</feature>
<reference evidence="8 9" key="1">
    <citation type="submission" date="2021-03" db="EMBL/GenBank/DDBJ databases">
        <title>Thermosipho ferrireducens sp.nov., an anaerobic thermophilic iron-reducing bacterium isolated from a deep-sea hydrothermal sulfide deposits.</title>
        <authorList>
            <person name="Zeng X."/>
            <person name="Chen Y."/>
            <person name="Shao Z."/>
        </authorList>
    </citation>
    <scope>NUCLEOTIDE SEQUENCE [LARGE SCALE GENOMIC DNA]</scope>
    <source>
        <strain evidence="8 9">JL129W03</strain>
    </source>
</reference>
<keyword evidence="9" id="KW-1185">Reference proteome</keyword>
<dbReference type="InterPro" id="IPR020846">
    <property type="entry name" value="MFS_dom"/>
</dbReference>
<dbReference type="EMBL" id="CP071446">
    <property type="protein sequence ID" value="QTA37294.1"/>
    <property type="molecule type" value="Genomic_DNA"/>
</dbReference>
<dbReference type="Pfam" id="PF07690">
    <property type="entry name" value="MFS_1"/>
    <property type="match status" value="1"/>
</dbReference>
<sequence length="387" mass="43227">MLKGKFHSYHIYSCIFSIIAYLFSSFINSSAAQMKLNYVTIGAINFVGAMTYVLASVTFGHVGDRFGHKKFLTISIFVFSVFVMYMEGFSGVIYLFVLASGVNLFFGSFYPQVEGLIAKGEKSFGIDHSVTVTRFNLSWSLGNIFGMAFGPYITVKWPYVIFLFSVVFSLFSGFMVWKDFRKHGDKLYFVPSKTLKLERFPMDFTKIKLYRKVYRVTLFVSGLVYTAILSLFPKVISISGLPLKIAGFVIVAANISVFLTFLVFGKLNIWVGNPKISALFLMVLPLTSILMLLSQNAFTLVLISFFGGMCYAIPYTFAIFYGLNSQENDQGKQGGFHEATIGMLFGFGPLIGGYFLDLFGGLYGLGILGLILSIVVFTIQLIFLKKV</sequence>
<dbReference type="Proteomes" id="UP000671862">
    <property type="component" value="Chromosome"/>
</dbReference>
<dbReference type="RefSeq" id="WP_207566019.1">
    <property type="nucleotide sequence ID" value="NZ_CP071446.1"/>
</dbReference>
<evidence type="ECO:0000313" key="9">
    <source>
        <dbReference type="Proteomes" id="UP000671862"/>
    </source>
</evidence>
<organism evidence="8 9">
    <name type="scientific">Thermosipho ferrireducens</name>
    <dbReference type="NCBI Taxonomy" id="2571116"/>
    <lineage>
        <taxon>Bacteria</taxon>
        <taxon>Thermotogati</taxon>
        <taxon>Thermotogota</taxon>
        <taxon>Thermotogae</taxon>
        <taxon>Thermotogales</taxon>
        <taxon>Fervidobacteriaceae</taxon>
        <taxon>Thermosipho</taxon>
    </lineage>
</organism>
<dbReference type="PANTHER" id="PTHR43124">
    <property type="entry name" value="PURINE EFFLUX PUMP PBUE"/>
    <property type="match status" value="1"/>
</dbReference>
<dbReference type="PANTHER" id="PTHR43124:SF3">
    <property type="entry name" value="CHLORAMPHENICOL EFFLUX PUMP RV0191"/>
    <property type="match status" value="1"/>
</dbReference>
<keyword evidence="2" id="KW-1003">Cell membrane</keyword>
<proteinExistence type="predicted"/>
<evidence type="ECO:0000256" key="3">
    <source>
        <dbReference type="ARBA" id="ARBA00022692"/>
    </source>
</evidence>
<evidence type="ECO:0000256" key="5">
    <source>
        <dbReference type="ARBA" id="ARBA00023136"/>
    </source>
</evidence>
<keyword evidence="4 6" id="KW-1133">Transmembrane helix</keyword>
<feature type="transmembrane region" description="Helical" evidence="6">
    <location>
        <begin position="362"/>
        <end position="384"/>
    </location>
</feature>
<dbReference type="InterPro" id="IPR011701">
    <property type="entry name" value="MFS"/>
</dbReference>
<feature type="transmembrane region" description="Helical" evidence="6">
    <location>
        <begin position="300"/>
        <end position="323"/>
    </location>
</feature>
<feature type="transmembrane region" description="Helical" evidence="6">
    <location>
        <begin position="39"/>
        <end position="59"/>
    </location>
</feature>
<feature type="transmembrane region" description="Helical" evidence="6">
    <location>
        <begin position="245"/>
        <end position="264"/>
    </location>
</feature>
<dbReference type="InterPro" id="IPR050189">
    <property type="entry name" value="MFS_Efflux_Transporters"/>
</dbReference>
<comment type="subcellular location">
    <subcellularLocation>
        <location evidence="1">Cell membrane</location>
        <topology evidence="1">Multi-pass membrane protein</topology>
    </subcellularLocation>
</comment>
<dbReference type="Gene3D" id="1.20.1250.20">
    <property type="entry name" value="MFS general substrate transporter like domains"/>
    <property type="match status" value="2"/>
</dbReference>
<gene>
    <name evidence="8" type="ORF">JYK00_06005</name>
</gene>